<dbReference type="PANTHER" id="PTHR11085:SF4">
    <property type="entry name" value="NAD-DEPENDENT PROTEIN DEACYLASE"/>
    <property type="match status" value="1"/>
</dbReference>
<feature type="binding site" evidence="3">
    <location>
        <position position="217"/>
    </location>
    <ligand>
        <name>NAD(+)</name>
        <dbReference type="ChEBI" id="CHEBI:57540"/>
    </ligand>
</feature>
<dbReference type="EMBL" id="CP007034">
    <property type="protein sequence ID" value="AHF12601.1"/>
    <property type="molecule type" value="Genomic_DNA"/>
</dbReference>
<dbReference type="GO" id="GO:0005737">
    <property type="term" value="C:cytoplasm"/>
    <property type="evidence" value="ECO:0007669"/>
    <property type="project" value="UniProtKB-SubCell"/>
</dbReference>
<evidence type="ECO:0000256" key="4">
    <source>
        <dbReference type="PROSITE-ProRule" id="PRU00236"/>
    </source>
</evidence>
<evidence type="ECO:0000259" key="5">
    <source>
        <dbReference type="PROSITE" id="PS50305"/>
    </source>
</evidence>
<evidence type="ECO:0000313" key="7">
    <source>
        <dbReference type="Proteomes" id="UP000018901"/>
    </source>
</evidence>
<evidence type="ECO:0000256" key="2">
    <source>
        <dbReference type="ARBA" id="ARBA00023027"/>
    </source>
</evidence>
<dbReference type="SUPFAM" id="SSF52467">
    <property type="entry name" value="DHS-like NAD/FAD-binding domain"/>
    <property type="match status" value="1"/>
</dbReference>
<dbReference type="HOGENOM" id="CLU_023643_3_1_10"/>
<keyword evidence="7" id="KW-1185">Reference proteome</keyword>
<comment type="function">
    <text evidence="3">NAD-dependent lysine deacetylase and desuccinylase that specifically removes acetyl and succinyl groups on target proteins. Modulates the activities of several proteins which are inactive in their acylated form.</text>
</comment>
<dbReference type="eggNOG" id="COG0846">
    <property type="taxonomic scope" value="Bacteria"/>
</dbReference>
<dbReference type="Gene3D" id="3.40.50.1220">
    <property type="entry name" value="TPP-binding domain"/>
    <property type="match status" value="1"/>
</dbReference>
<feature type="binding site" evidence="3">
    <location>
        <position position="54"/>
    </location>
    <ligand>
        <name>substrate</name>
    </ligand>
</feature>
<evidence type="ECO:0000256" key="1">
    <source>
        <dbReference type="ARBA" id="ARBA00022679"/>
    </source>
</evidence>
<comment type="subcellular location">
    <subcellularLocation>
        <location evidence="3">Cytoplasm</location>
    </subcellularLocation>
</comment>
<dbReference type="AlphaFoldDB" id="W0EU12"/>
<comment type="similarity">
    <text evidence="3">Belongs to the sirtuin family. Class III subfamily.</text>
</comment>
<accession>W0EU12</accession>
<dbReference type="EC" id="2.3.1.286" evidence="3"/>
<dbReference type="GeneID" id="90529214"/>
<feature type="binding site" evidence="3">
    <location>
        <begin position="173"/>
        <end position="175"/>
    </location>
    <ligand>
        <name>NAD(+)</name>
        <dbReference type="ChEBI" id="CHEBI:57540"/>
    </ligand>
</feature>
<dbReference type="Gene3D" id="3.30.1600.10">
    <property type="entry name" value="SIR2/SIRT2 'Small Domain"/>
    <property type="match status" value="1"/>
</dbReference>
<dbReference type="KEGG" id="bvs:BARVI_07300"/>
<feature type="active site" description="Proton acceptor" evidence="3">
    <location>
        <position position="105"/>
    </location>
</feature>
<dbReference type="GO" id="GO:0017136">
    <property type="term" value="F:histone deacetylase activity, NAD-dependent"/>
    <property type="evidence" value="ECO:0007669"/>
    <property type="project" value="TreeGrafter"/>
</dbReference>
<dbReference type="GO" id="GO:0036054">
    <property type="term" value="F:protein-malonyllysine demalonylase activity"/>
    <property type="evidence" value="ECO:0007669"/>
    <property type="project" value="InterPro"/>
</dbReference>
<dbReference type="Proteomes" id="UP000018901">
    <property type="component" value="Chromosome"/>
</dbReference>
<dbReference type="InterPro" id="IPR029035">
    <property type="entry name" value="DHS-like_NAD/FAD-binding_dom"/>
</dbReference>
<keyword evidence="3" id="KW-0963">Cytoplasm</keyword>
<dbReference type="PATRIC" id="fig|880074.11.peg.1521"/>
<proteinExistence type="inferred from homology"/>
<comment type="catalytic activity">
    <reaction evidence="3">
        <text>N(6)-succinyl-L-lysyl-[protein] + NAD(+) + H2O = 2''-O-succinyl-ADP-D-ribose + nicotinamide + L-lysyl-[protein]</text>
        <dbReference type="Rhea" id="RHEA:47668"/>
        <dbReference type="Rhea" id="RHEA-COMP:9752"/>
        <dbReference type="Rhea" id="RHEA-COMP:11877"/>
        <dbReference type="ChEBI" id="CHEBI:15377"/>
        <dbReference type="ChEBI" id="CHEBI:17154"/>
        <dbReference type="ChEBI" id="CHEBI:29969"/>
        <dbReference type="ChEBI" id="CHEBI:57540"/>
        <dbReference type="ChEBI" id="CHEBI:87830"/>
        <dbReference type="ChEBI" id="CHEBI:87832"/>
    </reaction>
</comment>
<protein>
    <recommendedName>
        <fullName evidence="3">NAD-dependent protein deacylase</fullName>
        <ecNumber evidence="3">2.3.1.286</ecNumber>
    </recommendedName>
    <alternativeName>
        <fullName evidence="3">Regulatory protein SIR2 homolog</fullName>
    </alternativeName>
</protein>
<dbReference type="OrthoDB" id="9800582at2"/>
<dbReference type="GO" id="GO:0070403">
    <property type="term" value="F:NAD+ binding"/>
    <property type="evidence" value="ECO:0007669"/>
    <property type="project" value="UniProtKB-UniRule"/>
</dbReference>
<organism evidence="6 7">
    <name type="scientific">Barnesiella viscericola DSM 18177</name>
    <dbReference type="NCBI Taxonomy" id="880074"/>
    <lineage>
        <taxon>Bacteria</taxon>
        <taxon>Pseudomonadati</taxon>
        <taxon>Bacteroidota</taxon>
        <taxon>Bacteroidia</taxon>
        <taxon>Bacteroidales</taxon>
        <taxon>Barnesiellaceae</taxon>
        <taxon>Barnesiella</taxon>
    </lineage>
</organism>
<dbReference type="PANTHER" id="PTHR11085">
    <property type="entry name" value="NAD-DEPENDENT PROTEIN DEACYLASE SIRTUIN-5, MITOCHONDRIAL-RELATED"/>
    <property type="match status" value="1"/>
</dbReference>
<evidence type="ECO:0000256" key="3">
    <source>
        <dbReference type="HAMAP-Rule" id="MF_01121"/>
    </source>
</evidence>
<dbReference type="RefSeq" id="WP_025278560.1">
    <property type="nucleotide sequence ID" value="NZ_CP007034.1"/>
</dbReference>
<gene>
    <name evidence="3" type="primary">cobB</name>
    <name evidence="6" type="ORF">BARVI_07300</name>
</gene>
<dbReference type="InterPro" id="IPR026590">
    <property type="entry name" value="Ssirtuin_cat_dom"/>
</dbReference>
<dbReference type="InterPro" id="IPR003000">
    <property type="entry name" value="Sirtuin"/>
</dbReference>
<sequence length="232" mass="25977">MKKRLVVLTGAGMSVESGLSTFRDSGGLWDRYPVEDVATPEGWERNPALVQGFYNKRRKELLTVEPNAGHKGLASLEKEYDVTIITQNVDNLHERAGSSHVIHLHGELTKVRSVKDESRVYELTPDQYELAPDATDPYGDRLRPHIVWFGEAVPMIEPAIEITEQADIFVVIGTSLNVYPAAGLLRYVRPQIPIYLIDPQEVRVPINRPVHVIQKGASEGVAELIELLHRNA</sequence>
<reference evidence="6 7" key="1">
    <citation type="submission" date="2013-12" db="EMBL/GenBank/DDBJ databases">
        <authorList>
            <consortium name="DOE Joint Genome Institute"/>
            <person name="Eisen J."/>
            <person name="Huntemann M."/>
            <person name="Han J."/>
            <person name="Chen A."/>
            <person name="Kyrpides N."/>
            <person name="Mavromatis K."/>
            <person name="Markowitz V."/>
            <person name="Palaniappan K."/>
            <person name="Ivanova N."/>
            <person name="Schaumberg A."/>
            <person name="Pati A."/>
            <person name="Liolios K."/>
            <person name="Nordberg H.P."/>
            <person name="Cantor M.N."/>
            <person name="Hua S.X."/>
            <person name="Woyke T."/>
        </authorList>
    </citation>
    <scope>NUCLEOTIDE SEQUENCE [LARGE SCALE GENOMIC DNA]</scope>
    <source>
        <strain evidence="7">DSM 18177</strain>
    </source>
</reference>
<comment type="caution">
    <text evidence="3 4">Lacks conserved residue(s) required for the propagation of feature annotation.</text>
</comment>
<feature type="binding site" evidence="3">
    <location>
        <position position="57"/>
    </location>
    <ligand>
        <name>substrate</name>
    </ligand>
</feature>
<dbReference type="InterPro" id="IPR050134">
    <property type="entry name" value="NAD-dep_sirtuin_deacylases"/>
</dbReference>
<dbReference type="STRING" id="880074.BARVI_07300"/>
<keyword evidence="2 3" id="KW-0520">NAD</keyword>
<dbReference type="Pfam" id="PF02146">
    <property type="entry name" value="SIR2"/>
    <property type="match status" value="1"/>
</dbReference>
<comment type="domain">
    <text evidence="3">2 residues (Tyr-54 and Arg-57) present in a large hydrophobic pocket are probably involved in substrate specificity. They are important for desuccinylation activity, but dispensable for deacetylation activity.</text>
</comment>
<evidence type="ECO:0000313" key="6">
    <source>
        <dbReference type="EMBL" id="AHF12601.1"/>
    </source>
</evidence>
<dbReference type="InterPro" id="IPR027546">
    <property type="entry name" value="Sirtuin_class_III"/>
</dbReference>
<comment type="catalytic activity">
    <reaction evidence="3">
        <text>N(6)-acetyl-L-lysyl-[protein] + NAD(+) + H2O = 2''-O-acetyl-ADP-D-ribose + nicotinamide + L-lysyl-[protein]</text>
        <dbReference type="Rhea" id="RHEA:43636"/>
        <dbReference type="Rhea" id="RHEA-COMP:9752"/>
        <dbReference type="Rhea" id="RHEA-COMP:10731"/>
        <dbReference type="ChEBI" id="CHEBI:15377"/>
        <dbReference type="ChEBI" id="CHEBI:17154"/>
        <dbReference type="ChEBI" id="CHEBI:29969"/>
        <dbReference type="ChEBI" id="CHEBI:57540"/>
        <dbReference type="ChEBI" id="CHEBI:61930"/>
        <dbReference type="ChEBI" id="CHEBI:83767"/>
        <dbReference type="EC" id="2.3.1.286"/>
    </reaction>
</comment>
<dbReference type="CDD" id="cd01412">
    <property type="entry name" value="SIRT5_Af1_CobB"/>
    <property type="match status" value="1"/>
</dbReference>
<feature type="domain" description="Deacetylase sirtuin-type" evidence="5">
    <location>
        <begin position="1"/>
        <end position="232"/>
    </location>
</feature>
<name>W0EU12_9BACT</name>
<dbReference type="HAMAP" id="MF_01121">
    <property type="entry name" value="Sirtuin_ClassIII"/>
    <property type="match status" value="1"/>
</dbReference>
<dbReference type="GO" id="GO:0036055">
    <property type="term" value="F:protein-succinyllysine desuccinylase activity"/>
    <property type="evidence" value="ECO:0007669"/>
    <property type="project" value="UniProtKB-UniRule"/>
</dbReference>
<dbReference type="PROSITE" id="PS50305">
    <property type="entry name" value="SIRTUIN"/>
    <property type="match status" value="1"/>
</dbReference>
<keyword evidence="1" id="KW-0808">Transferase</keyword>
<dbReference type="InterPro" id="IPR026591">
    <property type="entry name" value="Sirtuin_cat_small_dom_sf"/>
</dbReference>
<feature type="binding site" evidence="3">
    <location>
        <begin position="87"/>
        <end position="90"/>
    </location>
    <ligand>
        <name>NAD(+)</name>
        <dbReference type="ChEBI" id="CHEBI:57540"/>
    </ligand>
</feature>